<dbReference type="PANTHER" id="PTHR11829:SF411">
    <property type="entry name" value="FORKHEAD BOX PROTEIN L2"/>
    <property type="match status" value="1"/>
</dbReference>
<dbReference type="PROSITE" id="PS00657">
    <property type="entry name" value="FORK_HEAD_1"/>
    <property type="match status" value="1"/>
</dbReference>
<dbReference type="GO" id="GO:0009653">
    <property type="term" value="P:anatomical structure morphogenesis"/>
    <property type="evidence" value="ECO:0007669"/>
    <property type="project" value="TreeGrafter"/>
</dbReference>
<dbReference type="InterPro" id="IPR036388">
    <property type="entry name" value="WH-like_DNA-bd_sf"/>
</dbReference>
<dbReference type="PROSITE" id="PS50039">
    <property type="entry name" value="FORK_HEAD_3"/>
    <property type="match status" value="1"/>
</dbReference>
<evidence type="ECO:0000256" key="2">
    <source>
        <dbReference type="ARBA" id="ARBA00022499"/>
    </source>
</evidence>
<evidence type="ECO:0000256" key="11">
    <source>
        <dbReference type="PROSITE-ProRule" id="PRU00089"/>
    </source>
</evidence>
<feature type="domain" description="Fork-head" evidence="12">
    <location>
        <begin position="44"/>
        <end position="138"/>
    </location>
</feature>
<dbReference type="GO" id="GO:0005634">
    <property type="term" value="C:nucleus"/>
    <property type="evidence" value="ECO:0007669"/>
    <property type="project" value="UniProtKB-SubCell"/>
</dbReference>
<keyword evidence="3" id="KW-0597">Phosphoprotein</keyword>
<keyword evidence="9 11" id="KW-0539">Nucleus</keyword>
<accession>A0A3B3SRY8</accession>
<dbReference type="PROSITE" id="PS00658">
    <property type="entry name" value="FORK_HEAD_2"/>
    <property type="match status" value="1"/>
</dbReference>
<dbReference type="SUPFAM" id="SSF46785">
    <property type="entry name" value="Winged helix' DNA-binding domain"/>
    <property type="match status" value="1"/>
</dbReference>
<evidence type="ECO:0000256" key="7">
    <source>
        <dbReference type="ARBA" id="ARBA00023125"/>
    </source>
</evidence>
<feature type="DNA-binding region" description="Fork-head" evidence="11">
    <location>
        <begin position="44"/>
        <end position="138"/>
    </location>
</feature>
<dbReference type="InterPro" id="IPR047515">
    <property type="entry name" value="FH_FOXL2"/>
</dbReference>
<keyword evidence="7 11" id="KW-0238">DNA-binding</keyword>
<protein>
    <recommendedName>
        <fullName evidence="10">Forkhead box protein L2</fullName>
    </recommendedName>
</protein>
<dbReference type="FunFam" id="1.10.10.10:FF:000016">
    <property type="entry name" value="Forkhead box protein I1"/>
    <property type="match status" value="1"/>
</dbReference>
<evidence type="ECO:0000256" key="9">
    <source>
        <dbReference type="ARBA" id="ARBA00023242"/>
    </source>
</evidence>
<dbReference type="CDD" id="cd20028">
    <property type="entry name" value="FH_FOXL2"/>
    <property type="match status" value="1"/>
</dbReference>
<proteinExistence type="predicted"/>
<dbReference type="GeneTree" id="ENSGT00940000162075"/>
<evidence type="ECO:0000256" key="10">
    <source>
        <dbReference type="ARBA" id="ARBA00034872"/>
    </source>
</evidence>
<keyword evidence="5" id="KW-0832">Ubl conjugation</keyword>
<dbReference type="InterPro" id="IPR050211">
    <property type="entry name" value="FOX_domain-containing"/>
</dbReference>
<dbReference type="GO" id="GO:0000978">
    <property type="term" value="F:RNA polymerase II cis-regulatory region sequence-specific DNA binding"/>
    <property type="evidence" value="ECO:0007669"/>
    <property type="project" value="TreeGrafter"/>
</dbReference>
<dbReference type="Pfam" id="PF00250">
    <property type="entry name" value="Forkhead"/>
    <property type="match status" value="1"/>
</dbReference>
<dbReference type="GO" id="GO:0000981">
    <property type="term" value="F:DNA-binding transcription factor activity, RNA polymerase II-specific"/>
    <property type="evidence" value="ECO:0007669"/>
    <property type="project" value="TreeGrafter"/>
</dbReference>
<evidence type="ECO:0000256" key="8">
    <source>
        <dbReference type="ARBA" id="ARBA00023163"/>
    </source>
</evidence>
<dbReference type="STRING" id="1676925.ENSPKIP00000033085"/>
<keyword evidence="2" id="KW-1017">Isopeptide bond</keyword>
<dbReference type="AlphaFoldDB" id="A0A3B3SRY8"/>
<keyword evidence="14" id="KW-1185">Reference proteome</keyword>
<dbReference type="InterPro" id="IPR001766">
    <property type="entry name" value="Fork_head_dom"/>
</dbReference>
<sequence length="287" mass="32516">EFASIESCEIFRVLYTIHNSECNWETDEGTEGSAEKDRGDPSQKPPYSYVALIAMAIKESHEKKLTLNGIYQFIISKFPYYEKNKKGWQNSIRHNLSLNECFVKVPREGIGEKKGNFWTLDPAFEDMFDKGNYRRRRRIKRPYTHQSVPYLPGKPCLNYSDGCCSHQNAKYLQNPFVNNAWSLPHSSPLESRASINYQQMQTGDGITSPASLSGPYNSAMNCYHRFQPSYGAYHRHTNILVPHGGPYTGMTQPISPGGGALSGGLYHQPAYGKRPELSRCLAARVQM</sequence>
<dbReference type="Ensembl" id="ENSPKIT00000013968.1">
    <property type="protein sequence ID" value="ENSPKIP00000033085.1"/>
    <property type="gene ID" value="ENSPKIG00000012916.1"/>
</dbReference>
<dbReference type="Proteomes" id="UP000261540">
    <property type="component" value="Unplaced"/>
</dbReference>
<dbReference type="Gene3D" id="1.10.10.10">
    <property type="entry name" value="Winged helix-like DNA-binding domain superfamily/Winged helix DNA-binding domain"/>
    <property type="match status" value="1"/>
</dbReference>
<reference evidence="13" key="2">
    <citation type="submission" date="2025-09" db="UniProtKB">
        <authorList>
            <consortium name="Ensembl"/>
        </authorList>
    </citation>
    <scope>IDENTIFICATION</scope>
</reference>
<keyword evidence="8" id="KW-0804">Transcription</keyword>
<evidence type="ECO:0000256" key="4">
    <source>
        <dbReference type="ARBA" id="ARBA00022782"/>
    </source>
</evidence>
<keyword evidence="4" id="KW-0221">Differentiation</keyword>
<evidence type="ECO:0000256" key="1">
    <source>
        <dbReference type="ARBA" id="ARBA00004123"/>
    </source>
</evidence>
<dbReference type="PRINTS" id="PR00053">
    <property type="entry name" value="FORKHEAD"/>
</dbReference>
<evidence type="ECO:0000256" key="3">
    <source>
        <dbReference type="ARBA" id="ARBA00022553"/>
    </source>
</evidence>
<dbReference type="GO" id="GO:0009888">
    <property type="term" value="P:tissue development"/>
    <property type="evidence" value="ECO:0007669"/>
    <property type="project" value="UniProtKB-ARBA"/>
</dbReference>
<dbReference type="InterPro" id="IPR018122">
    <property type="entry name" value="TF_fork_head_CS_1"/>
</dbReference>
<evidence type="ECO:0000256" key="6">
    <source>
        <dbReference type="ARBA" id="ARBA00023015"/>
    </source>
</evidence>
<dbReference type="InterPro" id="IPR030456">
    <property type="entry name" value="TF_fork_head_CS_2"/>
</dbReference>
<reference evidence="13" key="1">
    <citation type="submission" date="2025-08" db="UniProtKB">
        <authorList>
            <consortium name="Ensembl"/>
        </authorList>
    </citation>
    <scope>IDENTIFICATION</scope>
</reference>
<evidence type="ECO:0000313" key="13">
    <source>
        <dbReference type="Ensembl" id="ENSPKIP00000033085.1"/>
    </source>
</evidence>
<keyword evidence="6" id="KW-0805">Transcription regulation</keyword>
<dbReference type="InterPro" id="IPR036390">
    <property type="entry name" value="WH_DNA-bd_sf"/>
</dbReference>
<dbReference type="GO" id="GO:0030154">
    <property type="term" value="P:cell differentiation"/>
    <property type="evidence" value="ECO:0007669"/>
    <property type="project" value="UniProtKB-KW"/>
</dbReference>
<comment type="subcellular location">
    <subcellularLocation>
        <location evidence="1 11">Nucleus</location>
    </subcellularLocation>
</comment>
<evidence type="ECO:0000259" key="12">
    <source>
        <dbReference type="PROSITE" id="PS50039"/>
    </source>
</evidence>
<evidence type="ECO:0000313" key="14">
    <source>
        <dbReference type="Proteomes" id="UP000261540"/>
    </source>
</evidence>
<evidence type="ECO:0000256" key="5">
    <source>
        <dbReference type="ARBA" id="ARBA00022843"/>
    </source>
</evidence>
<dbReference type="PANTHER" id="PTHR11829">
    <property type="entry name" value="FORKHEAD BOX PROTEIN"/>
    <property type="match status" value="1"/>
</dbReference>
<dbReference type="SMART" id="SM00339">
    <property type="entry name" value="FH"/>
    <property type="match status" value="1"/>
</dbReference>
<name>A0A3B3SRY8_9TELE</name>
<organism evidence="13 14">
    <name type="scientific">Paramormyrops kingsleyae</name>
    <dbReference type="NCBI Taxonomy" id="1676925"/>
    <lineage>
        <taxon>Eukaryota</taxon>
        <taxon>Metazoa</taxon>
        <taxon>Chordata</taxon>
        <taxon>Craniata</taxon>
        <taxon>Vertebrata</taxon>
        <taxon>Euteleostomi</taxon>
        <taxon>Actinopterygii</taxon>
        <taxon>Neopterygii</taxon>
        <taxon>Teleostei</taxon>
        <taxon>Osteoglossocephala</taxon>
        <taxon>Osteoglossomorpha</taxon>
        <taxon>Osteoglossiformes</taxon>
        <taxon>Mormyridae</taxon>
        <taxon>Paramormyrops</taxon>
    </lineage>
</organism>